<feature type="region of interest" description="Disordered" evidence="1">
    <location>
        <begin position="46"/>
        <end position="69"/>
    </location>
</feature>
<dbReference type="Proteomes" id="UP000775547">
    <property type="component" value="Unassembled WGS sequence"/>
</dbReference>
<dbReference type="EMBL" id="JABCKV010000038">
    <property type="protein sequence ID" value="KAG5645504.1"/>
    <property type="molecule type" value="Genomic_DNA"/>
</dbReference>
<name>A0A9P7G7W0_9AGAR</name>
<accession>A0A9P7G7W0</accession>
<dbReference type="AlphaFoldDB" id="A0A9P7G7W0"/>
<organism evidence="2 3">
    <name type="scientific">Asterophora parasitica</name>
    <dbReference type="NCBI Taxonomy" id="117018"/>
    <lineage>
        <taxon>Eukaryota</taxon>
        <taxon>Fungi</taxon>
        <taxon>Dikarya</taxon>
        <taxon>Basidiomycota</taxon>
        <taxon>Agaricomycotina</taxon>
        <taxon>Agaricomycetes</taxon>
        <taxon>Agaricomycetidae</taxon>
        <taxon>Agaricales</taxon>
        <taxon>Tricholomatineae</taxon>
        <taxon>Lyophyllaceae</taxon>
        <taxon>Asterophora</taxon>
    </lineage>
</organism>
<protein>
    <submittedName>
        <fullName evidence="2">Uncharacterized protein</fullName>
    </submittedName>
</protein>
<reference evidence="2" key="1">
    <citation type="submission" date="2020-07" db="EMBL/GenBank/DDBJ databases">
        <authorList>
            <person name="Nieuwenhuis M."/>
            <person name="Van De Peppel L.J.J."/>
        </authorList>
    </citation>
    <scope>NUCLEOTIDE SEQUENCE</scope>
    <source>
        <strain evidence="2">AP01</strain>
        <tissue evidence="2">Mycelium</tissue>
    </source>
</reference>
<evidence type="ECO:0000313" key="2">
    <source>
        <dbReference type="EMBL" id="KAG5645504.1"/>
    </source>
</evidence>
<dbReference type="OrthoDB" id="3256745at2759"/>
<evidence type="ECO:0000256" key="1">
    <source>
        <dbReference type="SAM" id="MobiDB-lite"/>
    </source>
</evidence>
<evidence type="ECO:0000313" key="3">
    <source>
        <dbReference type="Proteomes" id="UP000775547"/>
    </source>
</evidence>
<gene>
    <name evidence="2" type="ORF">DXG03_005914</name>
</gene>
<feature type="compositionally biased region" description="Polar residues" evidence="1">
    <location>
        <begin position="59"/>
        <end position="69"/>
    </location>
</feature>
<proteinExistence type="predicted"/>
<feature type="region of interest" description="Disordered" evidence="1">
    <location>
        <begin position="88"/>
        <end position="153"/>
    </location>
</feature>
<reference evidence="2" key="2">
    <citation type="submission" date="2021-10" db="EMBL/GenBank/DDBJ databases">
        <title>Phylogenomics reveals ancestral predisposition of the termite-cultivated fungus Termitomyces towards a domesticated lifestyle.</title>
        <authorList>
            <person name="Auxier B."/>
            <person name="Grum-Grzhimaylo A."/>
            <person name="Cardenas M.E."/>
            <person name="Lodge J.D."/>
            <person name="Laessoe T."/>
            <person name="Pedersen O."/>
            <person name="Smith M.E."/>
            <person name="Kuyper T.W."/>
            <person name="Franco-Molano E.A."/>
            <person name="Baroni T.J."/>
            <person name="Aanen D.K."/>
        </authorList>
    </citation>
    <scope>NUCLEOTIDE SEQUENCE</scope>
    <source>
        <strain evidence="2">AP01</strain>
        <tissue evidence="2">Mycelium</tissue>
    </source>
</reference>
<comment type="caution">
    <text evidence="2">The sequence shown here is derived from an EMBL/GenBank/DDBJ whole genome shotgun (WGS) entry which is preliminary data.</text>
</comment>
<keyword evidence="3" id="KW-1185">Reference proteome</keyword>
<sequence length="209" mass="22852">MWAILRILKTNKHLQRSRDPDVDIETFTALPRRPQHIHMTRTVASTPTPVSALHPPPCQRTSPAPSSATLATTKGYHVQPAALSLDALSSRPSSRASDDVESPVSSSFPRFENPPQAGTVTVDPDRITIESSSPPGEAWREILGASDSPDLDKRTSLKWNEDVDKSEFDYSGGKGNDGFVIEDSHSGRYAPQEPRSIGSTSAFILVCWF</sequence>